<evidence type="ECO:0000313" key="11">
    <source>
        <dbReference type="Proteomes" id="UP000242561"/>
    </source>
</evidence>
<keyword evidence="3" id="KW-0645">Protease</keyword>
<dbReference type="PANTHER" id="PTHR33209:SF1">
    <property type="entry name" value="PEPTIDASE S49 DOMAIN-CONTAINING PROTEIN"/>
    <property type="match status" value="1"/>
</dbReference>
<comment type="subcellular location">
    <subcellularLocation>
        <location evidence="1">Membrane</location>
    </subcellularLocation>
</comment>
<evidence type="ECO:0000256" key="3">
    <source>
        <dbReference type="ARBA" id="ARBA00022670"/>
    </source>
</evidence>
<dbReference type="GO" id="GO:0016020">
    <property type="term" value="C:membrane"/>
    <property type="evidence" value="ECO:0007669"/>
    <property type="project" value="UniProtKB-SubCell"/>
</dbReference>
<dbReference type="AlphaFoldDB" id="A0A1L3JF96"/>
<evidence type="ECO:0000256" key="1">
    <source>
        <dbReference type="ARBA" id="ARBA00004370"/>
    </source>
</evidence>
<dbReference type="EMBL" id="CP018154">
    <property type="protein sequence ID" value="APG63802.1"/>
    <property type="molecule type" value="Genomic_DNA"/>
</dbReference>
<dbReference type="InterPro" id="IPR004635">
    <property type="entry name" value="Pept_S49_SppA"/>
</dbReference>
<dbReference type="Proteomes" id="UP000242561">
    <property type="component" value="Chromosome"/>
</dbReference>
<organism evidence="10 11">
    <name type="scientific">Sphingorhabdus lutea</name>
    <dbReference type="NCBI Taxonomy" id="1913578"/>
    <lineage>
        <taxon>Bacteria</taxon>
        <taxon>Pseudomonadati</taxon>
        <taxon>Pseudomonadota</taxon>
        <taxon>Alphaproteobacteria</taxon>
        <taxon>Sphingomonadales</taxon>
        <taxon>Sphingomonadaceae</taxon>
        <taxon>Sphingorhabdus</taxon>
    </lineage>
</organism>
<feature type="signal peptide" evidence="8">
    <location>
        <begin position="1"/>
        <end position="15"/>
    </location>
</feature>
<dbReference type="InterPro" id="IPR029045">
    <property type="entry name" value="ClpP/crotonase-like_dom_sf"/>
</dbReference>
<name>A0A1L3JF96_9SPHN</name>
<dbReference type="SUPFAM" id="SSF52096">
    <property type="entry name" value="ClpP/crotonase"/>
    <property type="match status" value="2"/>
</dbReference>
<dbReference type="InterPro" id="IPR002142">
    <property type="entry name" value="Peptidase_S49"/>
</dbReference>
<keyword evidence="11" id="KW-1185">Reference proteome</keyword>
<dbReference type="CDD" id="cd07018">
    <property type="entry name" value="S49_SppA_67K_type"/>
    <property type="match status" value="1"/>
</dbReference>
<feature type="chain" id="PRO_5012046669" evidence="8">
    <location>
        <begin position="16"/>
        <end position="614"/>
    </location>
</feature>
<comment type="similarity">
    <text evidence="2">Belongs to the peptidase S49 family.</text>
</comment>
<feature type="active site" description="Proton donor/acceptor" evidence="7">
    <location>
        <position position="176"/>
    </location>
</feature>
<evidence type="ECO:0000256" key="6">
    <source>
        <dbReference type="ARBA" id="ARBA00023136"/>
    </source>
</evidence>
<dbReference type="Gene3D" id="6.20.330.10">
    <property type="match status" value="1"/>
</dbReference>
<dbReference type="InterPro" id="IPR047217">
    <property type="entry name" value="S49_SppA_67K_type_N"/>
</dbReference>
<gene>
    <name evidence="10" type="ORF">LPB140_10835</name>
</gene>
<keyword evidence="5" id="KW-0720">Serine protease</keyword>
<dbReference type="GO" id="GO:0006465">
    <property type="term" value="P:signal peptide processing"/>
    <property type="evidence" value="ECO:0007669"/>
    <property type="project" value="InterPro"/>
</dbReference>
<sequence length="614" mass="65584">MVLIFMLLFFGLLYAALSAAPNPAKVKDGALTISLDGVIVEQKAQVDPFAAISGSSSDIAEIEARDVIRSLQIAAKDEQIKAVVLDMDKFFGGGKANLSDIAGEMMKTRKAGKKIYSFATAYSDDSYYLAAHSDEIWVDPLGGVMPVGPGRTRLYYKDLIDKLGVEAKIYRVGTYKSAVEPYMLNKQSEESAAATKAVLEEIWTKWKDDVAKARPQAQIASLFTTPADAIEAAKGDMGKLAINLKLVDKLGDRMSFNKYLVQKVGADDEEKLGDYNSTDAATLLAANPMAEEGEAIAVITVAGEIVDGEGGPGTAAGDTISQLIYDAIGDEDVKAIVLRVDSPGGSVTASEKIRLALMEAKAKKLPIIVSMSNLAASGGYWISTPADYIFADISTITGSIGIFGMIPDGSKALAKIGVNSDGVTTTPLSGQPDVMGGINEEFDRVAQSVIEKGYGDFLQRVATSRKMSVAQVDSIAQGRIWAGGTARQLKLVDQYGNLDNALAEAAKRAKISGDFYARYYEPPMDEFAALFAGLAGQAKAKPQMSGDLFGQVSLRQQMTYRQLAADINYIMGTSGAQIYCIECASVERPLSAAKINNLEKIDQGWLMKLAGIFG</sequence>
<keyword evidence="4" id="KW-0378">Hydrolase</keyword>
<proteinExistence type="inferred from homology"/>
<dbReference type="KEGG" id="sphl:LPB140_10835"/>
<evidence type="ECO:0000256" key="8">
    <source>
        <dbReference type="SAM" id="SignalP"/>
    </source>
</evidence>
<evidence type="ECO:0000256" key="5">
    <source>
        <dbReference type="ARBA" id="ARBA00022825"/>
    </source>
</evidence>
<evidence type="ECO:0000256" key="2">
    <source>
        <dbReference type="ARBA" id="ARBA00008683"/>
    </source>
</evidence>
<evidence type="ECO:0000259" key="9">
    <source>
        <dbReference type="Pfam" id="PF01343"/>
    </source>
</evidence>
<dbReference type="InterPro" id="IPR047272">
    <property type="entry name" value="S49_SppA_C"/>
</dbReference>
<keyword evidence="8" id="KW-0732">Signal</keyword>
<accession>A0A1L3JF96</accession>
<dbReference type="InterPro" id="IPR004634">
    <property type="entry name" value="Pept_S49_pIV"/>
</dbReference>
<dbReference type="Pfam" id="PF01343">
    <property type="entry name" value="Peptidase_S49"/>
    <property type="match status" value="2"/>
</dbReference>
<dbReference type="CDD" id="cd07023">
    <property type="entry name" value="S49_Sppa_N_C"/>
    <property type="match status" value="1"/>
</dbReference>
<keyword evidence="6" id="KW-0472">Membrane</keyword>
<dbReference type="NCBIfam" id="TIGR00705">
    <property type="entry name" value="SppA_67K"/>
    <property type="match status" value="1"/>
</dbReference>
<evidence type="ECO:0000256" key="4">
    <source>
        <dbReference type="ARBA" id="ARBA00022801"/>
    </source>
</evidence>
<evidence type="ECO:0000256" key="7">
    <source>
        <dbReference type="PIRSR" id="PIRSR001217-1"/>
    </source>
</evidence>
<dbReference type="STRING" id="1913578.LPB140_10835"/>
<protein>
    <submittedName>
        <fullName evidence="10">Signal peptide peptidase SppA</fullName>
    </submittedName>
</protein>
<feature type="domain" description="Peptidase S49" evidence="9">
    <location>
        <begin position="360"/>
        <end position="511"/>
    </location>
</feature>
<dbReference type="PANTHER" id="PTHR33209">
    <property type="entry name" value="PROTEASE 4"/>
    <property type="match status" value="1"/>
</dbReference>
<dbReference type="Gene3D" id="3.90.226.10">
    <property type="entry name" value="2-enoyl-CoA Hydratase, Chain A, domain 1"/>
    <property type="match status" value="2"/>
</dbReference>
<dbReference type="NCBIfam" id="TIGR00706">
    <property type="entry name" value="SppA_dom"/>
    <property type="match status" value="1"/>
</dbReference>
<reference evidence="10 11" key="1">
    <citation type="submission" date="2016-11" db="EMBL/GenBank/DDBJ databases">
        <title>Sphingorhabdus sp. LPB0140, isolated from marine environment.</title>
        <authorList>
            <person name="Kim E."/>
            <person name="Yi H."/>
        </authorList>
    </citation>
    <scope>NUCLEOTIDE SEQUENCE [LARGE SCALE GENOMIC DNA]</scope>
    <source>
        <strain evidence="10 11">LPB0140</strain>
    </source>
</reference>
<feature type="domain" description="Peptidase S49" evidence="9">
    <location>
        <begin position="108"/>
        <end position="253"/>
    </location>
</feature>
<dbReference type="PIRSF" id="PIRSF001217">
    <property type="entry name" value="Protease_4_SppA"/>
    <property type="match status" value="1"/>
</dbReference>
<dbReference type="GO" id="GO:0008236">
    <property type="term" value="F:serine-type peptidase activity"/>
    <property type="evidence" value="ECO:0007669"/>
    <property type="project" value="UniProtKB-KW"/>
</dbReference>
<feature type="active site" description="Nucleophile" evidence="7">
    <location>
        <position position="377"/>
    </location>
</feature>
<evidence type="ECO:0000313" key="10">
    <source>
        <dbReference type="EMBL" id="APG63802.1"/>
    </source>
</evidence>